<dbReference type="AlphaFoldDB" id="A0A174SRH6"/>
<dbReference type="EMBL" id="CZBI01000003">
    <property type="protein sequence ID" value="CUP97740.1"/>
    <property type="molecule type" value="Genomic_DNA"/>
</dbReference>
<organism evidence="1 2">
    <name type="scientific">Bacteroides thetaiotaomicron</name>
    <dbReference type="NCBI Taxonomy" id="818"/>
    <lineage>
        <taxon>Bacteria</taxon>
        <taxon>Pseudomonadati</taxon>
        <taxon>Bacteroidota</taxon>
        <taxon>Bacteroidia</taxon>
        <taxon>Bacteroidales</taxon>
        <taxon>Bacteroidaceae</taxon>
        <taxon>Bacteroides</taxon>
    </lineage>
</organism>
<gene>
    <name evidence="1" type="ORF">ERS852557_02320</name>
</gene>
<dbReference type="Proteomes" id="UP000095541">
    <property type="component" value="Unassembled WGS sequence"/>
</dbReference>
<accession>A0A174SRH6</accession>
<evidence type="ECO:0000313" key="1">
    <source>
        <dbReference type="EMBL" id="CUP97740.1"/>
    </source>
</evidence>
<name>A0A174SRH6_BACT4</name>
<dbReference type="Pfam" id="PF12099">
    <property type="entry name" value="DUF3575"/>
    <property type="match status" value="1"/>
</dbReference>
<reference evidence="1 2" key="1">
    <citation type="submission" date="2015-09" db="EMBL/GenBank/DDBJ databases">
        <authorList>
            <consortium name="Pathogen Informatics"/>
        </authorList>
    </citation>
    <scope>NUCLEOTIDE SEQUENCE [LARGE SCALE GENOMIC DNA]</scope>
    <source>
        <strain evidence="1 2">2789STDY5834945</strain>
    </source>
</reference>
<evidence type="ECO:0000313" key="2">
    <source>
        <dbReference type="Proteomes" id="UP000095541"/>
    </source>
</evidence>
<proteinExistence type="predicted"/>
<sequence>MFYIVLFCEIFFKKLKTVNLSWCCVVMKRARITCHLLLLFLFILPIQAMKVSEDTLKDTLYVQIRFQLGYSSVDTLFSDNKIHLEHLISSLNNAVSDSSTIIKSITIKGCASPEGYTPMNRKLSEKRAQNVRTYIIDKTLLTDSIIKVAPSDVDWELLSNMIATTEQPWRDEAIAIIANTPIWIFDKDKRIIDGRKNRLCMLRGGRAWKYMKEKFFPDLRNARFRIICEREILLAKTTDQDSVTQIPDTIVEVHVPVSSSEVLSTTTIPPTEKEHRRMRALLKTNMLYDIAAIPNIGIEVAIGQRWSVGANWMYAWWSNDAKHRYWRVYGGDVELRTRLGRVPRASVSPFAGHHLGVYASMVTYDLQFGNRTGVIGDKYNYAAGVSYGYSLPITHRLNLDFTAGVGYAWGKYKKHHPMDGHDVWMSTHRLKRFGPTRLEIGLQWLLGKGNHNARKGGRK</sequence>
<keyword evidence="1" id="KW-0812">Transmembrane</keyword>
<dbReference type="InterPro" id="IPR036737">
    <property type="entry name" value="OmpA-like_sf"/>
</dbReference>
<keyword evidence="1" id="KW-0472">Membrane</keyword>
<dbReference type="SUPFAM" id="SSF103088">
    <property type="entry name" value="OmpA-like"/>
    <property type="match status" value="1"/>
</dbReference>
<dbReference type="InterPro" id="IPR021958">
    <property type="entry name" value="DUF3575"/>
</dbReference>
<protein>
    <submittedName>
        <fullName evidence="1">Putative exported transmembrane protein</fullName>
    </submittedName>
</protein>
<dbReference type="Gene3D" id="3.30.1330.60">
    <property type="entry name" value="OmpA-like domain"/>
    <property type="match status" value="1"/>
</dbReference>